<name>K7WHB4_9VIRU</name>
<proteinExistence type="predicted"/>
<dbReference type="EMBL" id="MF768985">
    <property type="protein sequence ID" value="ATU83934.1"/>
    <property type="molecule type" value="Genomic_DNA"/>
</dbReference>
<gene>
    <name evidence="1" type="ORF">wssv_01710</name>
</gene>
<dbReference type="EMBL" id="JX515788">
    <property type="protein sequence ID" value="AFX59548.1"/>
    <property type="molecule type" value="Genomic_DNA"/>
</dbReference>
<reference evidence="1" key="1">
    <citation type="submission" date="2012-08" db="EMBL/GenBank/DDBJ databases">
        <title>Cassytha pubescens and C. glabella (Lauraceae) are not disjunctly distributed between Australia and the Ryukyu Archipelago of Japan - evidence from morphological and molecular data.</title>
        <authorList>
            <person name="Kokubugata G."/>
            <person name="Nakamura K."/>
            <person name="Forster P.I."/>
            <person name="Wilson G.W."/>
            <person name="Holland A.E."/>
            <person name="Hirayama Y."/>
            <person name="Yokota M."/>
        </authorList>
    </citation>
    <scope>NUCLEOTIDE SEQUENCE</scope>
    <source>
        <strain evidence="1">K-LV1</strain>
    </source>
</reference>
<dbReference type="Proteomes" id="UP000277283">
    <property type="component" value="Segment"/>
</dbReference>
<accession>K7WHB4</accession>
<evidence type="ECO:0000313" key="1">
    <source>
        <dbReference type="EMBL" id="AFX59548.1"/>
    </source>
</evidence>
<organism evidence="1 3">
    <name type="scientific">White spot syndrome virus</name>
    <dbReference type="NCBI Taxonomy" id="342409"/>
    <lineage>
        <taxon>Viruses</taxon>
        <taxon>Viruses incertae sedis</taxon>
        <taxon>Naldaviricetes</taxon>
        <taxon>Nimaviridae</taxon>
        <taxon>Whispovirus</taxon>
    </lineage>
</organism>
<protein>
    <submittedName>
        <fullName evidence="2">ORF222</fullName>
    </submittedName>
    <submittedName>
        <fullName evidence="1">Wsv170</fullName>
    </submittedName>
</protein>
<sequence>MHLAIASSRCIFSAFSCSRMKDPSFLAEGMPCLDTRDSGVFSKSEAFGEIIRPEGDITDFFGSSTLSVSAAKR</sequence>
<dbReference type="Proteomes" id="UP000267516">
    <property type="component" value="Segment"/>
</dbReference>
<evidence type="ECO:0000313" key="3">
    <source>
        <dbReference type="Proteomes" id="UP000277283"/>
    </source>
</evidence>
<reference evidence="3" key="2">
    <citation type="submission" date="2012-08" db="EMBL/GenBank/DDBJ databases">
        <authorList>
            <person name="Choi T.-J."/>
        </authorList>
    </citation>
    <scope>NUCLEOTIDE SEQUENCE [LARGE SCALE GENOMIC DNA]</scope>
    <source>
        <strain evidence="3">K-LV1</strain>
    </source>
</reference>
<evidence type="ECO:0000313" key="2">
    <source>
        <dbReference type="EMBL" id="ATU83934.1"/>
    </source>
</evidence>
<reference evidence="2" key="3">
    <citation type="journal article" date="2018" name="Aquaculture">
        <title>Complete genome sequence of a white spot syndrome virus associated with a disease incursion in Australia.</title>
        <authorList>
            <person name="Oakey J."/>
            <person name="Smith C.S."/>
        </authorList>
    </citation>
    <scope>NUCLEOTIDE SEQUENCE [LARGE SCALE GENOMIC DNA]</scope>
    <source>
        <strain evidence="2">WSSV-AU</strain>
    </source>
</reference>